<dbReference type="Gene3D" id="1.20.59.10">
    <property type="entry name" value="Chorismate mutase"/>
    <property type="match status" value="1"/>
</dbReference>
<reference evidence="4" key="1">
    <citation type="submission" date="2016-07" db="EMBL/GenBank/DDBJ databases">
        <authorList>
            <person name="Florea S."/>
            <person name="Webb J.S."/>
            <person name="Jaromczyk J."/>
            <person name="Schardl C.L."/>
        </authorList>
    </citation>
    <scope>NUCLEOTIDE SEQUENCE [LARGE SCALE GENOMIC DNA]</scope>
    <source>
        <strain evidence="4">MV-1</strain>
    </source>
</reference>
<dbReference type="GO" id="GO:0004106">
    <property type="term" value="F:chorismate mutase activity"/>
    <property type="evidence" value="ECO:0007669"/>
    <property type="project" value="UniProtKB-EC"/>
</dbReference>
<accession>A0A1E5QC37</accession>
<dbReference type="PROSITE" id="PS51168">
    <property type="entry name" value="CHORISMATE_MUT_2"/>
    <property type="match status" value="1"/>
</dbReference>
<dbReference type="GO" id="GO:0046417">
    <property type="term" value="P:chorismate metabolic process"/>
    <property type="evidence" value="ECO:0007669"/>
    <property type="project" value="InterPro"/>
</dbReference>
<comment type="caution">
    <text evidence="3">The sequence shown here is derived from an EMBL/GenBank/DDBJ whole genome shotgun (WGS) entry which is preliminary data.</text>
</comment>
<evidence type="ECO:0000256" key="1">
    <source>
        <dbReference type="ARBA" id="ARBA00012404"/>
    </source>
</evidence>
<evidence type="ECO:0000313" key="4">
    <source>
        <dbReference type="Proteomes" id="UP000095347"/>
    </source>
</evidence>
<dbReference type="SMART" id="SM00830">
    <property type="entry name" value="CM_2"/>
    <property type="match status" value="1"/>
</dbReference>
<dbReference type="InterPro" id="IPR002701">
    <property type="entry name" value="CM_II_prokaryot"/>
</dbReference>
<dbReference type="OrthoDB" id="7268348at2"/>
<evidence type="ECO:0000259" key="2">
    <source>
        <dbReference type="PROSITE" id="PS51168"/>
    </source>
</evidence>
<evidence type="ECO:0000313" key="3">
    <source>
        <dbReference type="EMBL" id="OEJ69623.1"/>
    </source>
</evidence>
<feature type="domain" description="Chorismate mutase" evidence="2">
    <location>
        <begin position="1"/>
        <end position="88"/>
    </location>
</feature>
<dbReference type="Pfam" id="PF01817">
    <property type="entry name" value="CM_2"/>
    <property type="match status" value="1"/>
</dbReference>
<gene>
    <name evidence="3" type="ORF">BEN30_01945</name>
</gene>
<sequence>MARDLTELRREIDAIDDQLHDLLKQRTKIVEEVRLYKKNERVKIRPAREAEIIYRLFAQHDGKFPKAELFRIWRELIVATLRLEGPFSAGVFMAEDDHGFWDLARDHFGSYTPMTPFPSTRRIIEAVQKQEVTVGILPIPARTEDDPWWRRLAFEGVDVPRVIARLPFVGGGNARSQDQEAIVVSPVPQEATGRDHTYLVIESAEQFGTNQLNKVLEQVGLSLVFSTVSHDENRPQMWQILIEVDDFLSSDDARIEAMKDAFTGTVEYIVNIGGYATPISADELAQ</sequence>
<name>A0A1E5QC37_9PROT</name>
<dbReference type="Proteomes" id="UP000095347">
    <property type="component" value="Unassembled WGS sequence"/>
</dbReference>
<dbReference type="EMBL" id="MCGG01000002">
    <property type="protein sequence ID" value="OEJ69623.1"/>
    <property type="molecule type" value="Genomic_DNA"/>
</dbReference>
<dbReference type="EC" id="5.4.99.5" evidence="1"/>
<proteinExistence type="predicted"/>
<dbReference type="STRING" id="28181.BEN30_01945"/>
<dbReference type="InterPro" id="IPR036979">
    <property type="entry name" value="CM_dom_sf"/>
</dbReference>
<dbReference type="RefSeq" id="WP_069956340.1">
    <property type="nucleotide sequence ID" value="NZ_MCGG01000002.1"/>
</dbReference>
<keyword evidence="4" id="KW-1185">Reference proteome</keyword>
<dbReference type="AlphaFoldDB" id="A0A1E5QC37"/>
<dbReference type="SUPFAM" id="SSF48600">
    <property type="entry name" value="Chorismate mutase II"/>
    <property type="match status" value="1"/>
</dbReference>
<dbReference type="InterPro" id="IPR036263">
    <property type="entry name" value="Chorismate_II_sf"/>
</dbReference>
<protein>
    <recommendedName>
        <fullName evidence="1">chorismate mutase</fullName>
        <ecNumber evidence="1">5.4.99.5</ecNumber>
    </recommendedName>
</protein>
<organism evidence="3 4">
    <name type="scientific">Magnetovibrio blakemorei</name>
    <dbReference type="NCBI Taxonomy" id="28181"/>
    <lineage>
        <taxon>Bacteria</taxon>
        <taxon>Pseudomonadati</taxon>
        <taxon>Pseudomonadota</taxon>
        <taxon>Alphaproteobacteria</taxon>
        <taxon>Rhodospirillales</taxon>
        <taxon>Magnetovibrionaceae</taxon>
        <taxon>Magnetovibrio</taxon>
    </lineage>
</organism>